<dbReference type="STRING" id="74557.A0A1V9Z0R5"/>
<evidence type="ECO:0000256" key="1">
    <source>
        <dbReference type="ARBA" id="ARBA00022741"/>
    </source>
</evidence>
<dbReference type="EMBL" id="JNBS01002403">
    <property type="protein sequence ID" value="OQR91624.1"/>
    <property type="molecule type" value="Genomic_DNA"/>
</dbReference>
<accession>A0A1V9Z0R5</accession>
<proteinExistence type="predicted"/>
<dbReference type="Pfam" id="PF00071">
    <property type="entry name" value="Ras"/>
    <property type="match status" value="1"/>
</dbReference>
<comment type="caution">
    <text evidence="3">The sequence shown here is derived from an EMBL/GenBank/DDBJ whole genome shotgun (WGS) entry which is preliminary data.</text>
</comment>
<dbReference type="SUPFAM" id="SSF52540">
    <property type="entry name" value="P-loop containing nucleoside triphosphate hydrolases"/>
    <property type="match status" value="1"/>
</dbReference>
<dbReference type="Gene3D" id="3.40.50.300">
    <property type="entry name" value="P-loop containing nucleotide triphosphate hydrolases"/>
    <property type="match status" value="1"/>
</dbReference>
<dbReference type="OrthoDB" id="8954335at2759"/>
<keyword evidence="1" id="KW-0547">Nucleotide-binding</keyword>
<evidence type="ECO:0000313" key="3">
    <source>
        <dbReference type="EMBL" id="OQR91624.1"/>
    </source>
</evidence>
<dbReference type="Proteomes" id="UP000243217">
    <property type="component" value="Unassembled WGS sequence"/>
</dbReference>
<gene>
    <name evidence="3" type="ORF">THRCLA_08924</name>
</gene>
<dbReference type="InterPro" id="IPR027417">
    <property type="entry name" value="P-loop_NTPase"/>
</dbReference>
<dbReference type="InterPro" id="IPR001806">
    <property type="entry name" value="Small_GTPase"/>
</dbReference>
<dbReference type="AlphaFoldDB" id="A0A1V9Z0R5"/>
<dbReference type="GO" id="GO:0005525">
    <property type="term" value="F:GTP binding"/>
    <property type="evidence" value="ECO:0007669"/>
    <property type="project" value="UniProtKB-KW"/>
</dbReference>
<reference evidence="3 4" key="1">
    <citation type="journal article" date="2014" name="Genome Biol. Evol.">
        <title>The secreted proteins of Achlya hypogyna and Thraustotheca clavata identify the ancestral oomycete secretome and reveal gene acquisitions by horizontal gene transfer.</title>
        <authorList>
            <person name="Misner I."/>
            <person name="Blouin N."/>
            <person name="Leonard G."/>
            <person name="Richards T.A."/>
            <person name="Lane C.E."/>
        </authorList>
    </citation>
    <scope>NUCLEOTIDE SEQUENCE [LARGE SCALE GENOMIC DNA]</scope>
    <source>
        <strain evidence="3 4">ATCC 34112</strain>
    </source>
</reference>
<keyword evidence="2" id="KW-0342">GTP-binding</keyword>
<dbReference type="SMART" id="SM00175">
    <property type="entry name" value="RAB"/>
    <property type="match status" value="1"/>
</dbReference>
<dbReference type="PANTHER" id="PTHR24073">
    <property type="entry name" value="DRAB5-RELATED"/>
    <property type="match status" value="1"/>
</dbReference>
<dbReference type="GO" id="GO:0003924">
    <property type="term" value="F:GTPase activity"/>
    <property type="evidence" value="ECO:0007669"/>
    <property type="project" value="InterPro"/>
</dbReference>
<evidence type="ECO:0000256" key="2">
    <source>
        <dbReference type="ARBA" id="ARBA00023134"/>
    </source>
</evidence>
<sequence>MEINAVRIGIVGDSGVGKSSLAHFLCNGSELKQPSWTVGCTTQVLMYQENTFVEFIDVGGHPRYELSRAAFYHGFHGCYYVVYMTDKDIGLVFVYDQSNRRSYNNLKKWIAEITAAQKARGDVFADSRYQTLQQFPTLVVGNKHDLVTPKTKRMNPLQDFKMECVDASAKACTIDWMRFNVFLDRVIATVHMPNPVNTSVSSSTNRQQVSKTSWW</sequence>
<dbReference type="PROSITE" id="PS51419">
    <property type="entry name" value="RAB"/>
    <property type="match status" value="1"/>
</dbReference>
<dbReference type="PRINTS" id="PR00449">
    <property type="entry name" value="RASTRNSFRMNG"/>
</dbReference>
<organism evidence="3 4">
    <name type="scientific">Thraustotheca clavata</name>
    <dbReference type="NCBI Taxonomy" id="74557"/>
    <lineage>
        <taxon>Eukaryota</taxon>
        <taxon>Sar</taxon>
        <taxon>Stramenopiles</taxon>
        <taxon>Oomycota</taxon>
        <taxon>Saprolegniomycetes</taxon>
        <taxon>Saprolegniales</taxon>
        <taxon>Achlyaceae</taxon>
        <taxon>Thraustotheca</taxon>
    </lineage>
</organism>
<keyword evidence="4" id="KW-1185">Reference proteome</keyword>
<evidence type="ECO:0000313" key="4">
    <source>
        <dbReference type="Proteomes" id="UP000243217"/>
    </source>
</evidence>
<name>A0A1V9Z0R5_9STRA</name>
<protein>
    <submittedName>
        <fullName evidence="3">Uncharacterized protein</fullName>
    </submittedName>
</protein>